<organism evidence="1 2">
    <name type="scientific">Lentibacillus salinarum</name>
    <dbReference type="NCBI Taxonomy" id="446820"/>
    <lineage>
        <taxon>Bacteria</taxon>
        <taxon>Bacillati</taxon>
        <taxon>Bacillota</taxon>
        <taxon>Bacilli</taxon>
        <taxon>Bacillales</taxon>
        <taxon>Bacillaceae</taxon>
        <taxon>Lentibacillus</taxon>
    </lineage>
</organism>
<proteinExistence type="predicted"/>
<keyword evidence="2" id="KW-1185">Reference proteome</keyword>
<dbReference type="RefSeq" id="WP_382399214.1">
    <property type="nucleotide sequence ID" value="NZ_JBHTNH010000015.1"/>
</dbReference>
<dbReference type="EMBL" id="JBHTNH010000015">
    <property type="protein sequence ID" value="MFD1361543.1"/>
    <property type="molecule type" value="Genomic_DNA"/>
</dbReference>
<comment type="caution">
    <text evidence="1">The sequence shown here is derived from an EMBL/GenBank/DDBJ whole genome shotgun (WGS) entry which is preliminary data.</text>
</comment>
<protein>
    <submittedName>
        <fullName evidence="1">DUF1641 domain-containing protein</fullName>
    </submittedName>
</protein>
<dbReference type="Pfam" id="PF07849">
    <property type="entry name" value="DUF1641"/>
    <property type="match status" value="1"/>
</dbReference>
<reference evidence="2" key="1">
    <citation type="journal article" date="2019" name="Int. J. Syst. Evol. Microbiol.">
        <title>The Global Catalogue of Microorganisms (GCM) 10K type strain sequencing project: providing services to taxonomists for standard genome sequencing and annotation.</title>
        <authorList>
            <consortium name="The Broad Institute Genomics Platform"/>
            <consortium name="The Broad Institute Genome Sequencing Center for Infectious Disease"/>
            <person name="Wu L."/>
            <person name="Ma J."/>
        </authorList>
    </citation>
    <scope>NUCLEOTIDE SEQUENCE [LARGE SCALE GENOMIC DNA]</scope>
    <source>
        <strain evidence="2">CCUG 54822</strain>
    </source>
</reference>
<dbReference type="PANTHER" id="PTHR38433">
    <property type="match status" value="1"/>
</dbReference>
<dbReference type="Proteomes" id="UP001597178">
    <property type="component" value="Unassembled WGS sequence"/>
</dbReference>
<evidence type="ECO:0000313" key="1">
    <source>
        <dbReference type="EMBL" id="MFD1361543.1"/>
    </source>
</evidence>
<gene>
    <name evidence="1" type="ORF">ACFQ4A_07725</name>
</gene>
<name>A0ABW3ZUR7_9BACI</name>
<dbReference type="PANTHER" id="PTHR38433:SF1">
    <property type="entry name" value="DUF1641 DOMAIN-CONTAINING PROTEIN"/>
    <property type="match status" value="1"/>
</dbReference>
<dbReference type="InterPro" id="IPR012440">
    <property type="entry name" value="DUF1641"/>
</dbReference>
<accession>A0ABW3ZUR7</accession>
<sequence length="155" mass="17450">MAEKISHIKRVEVPEESLHEQNLSEVAKAVSDNKDAILKGIGLLDTLNQSGTLDMIDALVKHREQALGNVMREINQPQYATILENLPRLLFLLGELDLEEIEQFTTRLQHGVKEAAAAEDADKTSYMDLIKALKNPEINRSITMLLEFLRGMGRE</sequence>
<evidence type="ECO:0000313" key="2">
    <source>
        <dbReference type="Proteomes" id="UP001597178"/>
    </source>
</evidence>